<evidence type="ECO:0000256" key="6">
    <source>
        <dbReference type="SAM" id="MobiDB-lite"/>
    </source>
</evidence>
<feature type="region of interest" description="Disordered" evidence="6">
    <location>
        <begin position="407"/>
        <end position="427"/>
    </location>
</feature>
<dbReference type="Gene3D" id="1.10.10.60">
    <property type="entry name" value="Homeodomain-like"/>
    <property type="match status" value="2"/>
</dbReference>
<feature type="region of interest" description="Disordered" evidence="6">
    <location>
        <begin position="1"/>
        <end position="36"/>
    </location>
</feature>
<evidence type="ECO:0000256" key="2">
    <source>
        <dbReference type="ARBA" id="ARBA00023015"/>
    </source>
</evidence>
<evidence type="ECO:0000259" key="7">
    <source>
        <dbReference type="PROSITE" id="PS50090"/>
    </source>
</evidence>
<feature type="region of interest" description="Disordered" evidence="6">
    <location>
        <begin position="61"/>
        <end position="80"/>
    </location>
</feature>
<evidence type="ECO:0000256" key="4">
    <source>
        <dbReference type="ARBA" id="ARBA00023163"/>
    </source>
</evidence>
<dbReference type="GO" id="GO:0003677">
    <property type="term" value="F:DNA binding"/>
    <property type="evidence" value="ECO:0007669"/>
    <property type="project" value="UniProtKB-KW"/>
</dbReference>
<dbReference type="Proteomes" id="UP000825729">
    <property type="component" value="Unassembled WGS sequence"/>
</dbReference>
<name>A0AAV7F416_ARIFI</name>
<dbReference type="PANTHER" id="PTHR21654:SF84">
    <property type="entry name" value="SI:DKEY-66I24.7"/>
    <property type="match status" value="1"/>
</dbReference>
<keyword evidence="2" id="KW-0805">Transcription regulation</keyword>
<feature type="region of interest" description="Disordered" evidence="6">
    <location>
        <begin position="292"/>
        <end position="317"/>
    </location>
</feature>
<feature type="domain" description="Myb-like" evidence="7">
    <location>
        <begin position="75"/>
        <end position="139"/>
    </location>
</feature>
<dbReference type="GO" id="GO:0006355">
    <property type="term" value="P:regulation of DNA-templated transcription"/>
    <property type="evidence" value="ECO:0007669"/>
    <property type="project" value="UniProtKB-ARBA"/>
</dbReference>
<dbReference type="PANTHER" id="PTHR21654">
    <property type="entry name" value="FI21293P1"/>
    <property type="match status" value="1"/>
</dbReference>
<accession>A0AAV7F416</accession>
<evidence type="ECO:0000256" key="1">
    <source>
        <dbReference type="ARBA" id="ARBA00004123"/>
    </source>
</evidence>
<dbReference type="AlphaFoldDB" id="A0AAV7F416"/>
<evidence type="ECO:0000313" key="8">
    <source>
        <dbReference type="EMBL" id="KAG9455813.1"/>
    </source>
</evidence>
<comment type="subcellular location">
    <subcellularLocation>
        <location evidence="1">Nucleus</location>
    </subcellularLocation>
</comment>
<dbReference type="InterPro" id="IPR044822">
    <property type="entry name" value="Myb_DNA-bind_4"/>
</dbReference>
<gene>
    <name evidence="8" type="ORF">H6P81_000321</name>
</gene>
<dbReference type="PROSITE" id="PS50090">
    <property type="entry name" value="MYB_LIKE"/>
    <property type="match status" value="2"/>
</dbReference>
<organism evidence="8 9">
    <name type="scientific">Aristolochia fimbriata</name>
    <name type="common">White veined hardy Dutchman's pipe vine</name>
    <dbReference type="NCBI Taxonomy" id="158543"/>
    <lineage>
        <taxon>Eukaryota</taxon>
        <taxon>Viridiplantae</taxon>
        <taxon>Streptophyta</taxon>
        <taxon>Embryophyta</taxon>
        <taxon>Tracheophyta</taxon>
        <taxon>Spermatophyta</taxon>
        <taxon>Magnoliopsida</taxon>
        <taxon>Magnoliidae</taxon>
        <taxon>Piperales</taxon>
        <taxon>Aristolochiaceae</taxon>
        <taxon>Aristolochia</taxon>
    </lineage>
</organism>
<dbReference type="CDD" id="cd12203">
    <property type="entry name" value="GT1"/>
    <property type="match status" value="2"/>
</dbReference>
<comment type="caution">
    <text evidence="8">The sequence shown here is derived from an EMBL/GenBank/DDBJ whole genome shotgun (WGS) entry which is preliminary data.</text>
</comment>
<evidence type="ECO:0000313" key="9">
    <source>
        <dbReference type="Proteomes" id="UP000825729"/>
    </source>
</evidence>
<proteinExistence type="predicted"/>
<evidence type="ECO:0000256" key="3">
    <source>
        <dbReference type="ARBA" id="ARBA00023125"/>
    </source>
</evidence>
<keyword evidence="9" id="KW-1185">Reference proteome</keyword>
<feature type="domain" description="Myb-like" evidence="7">
    <location>
        <begin position="316"/>
        <end position="380"/>
    </location>
</feature>
<dbReference type="Pfam" id="PF13837">
    <property type="entry name" value="Myb_DNA-bind_4"/>
    <property type="match status" value="2"/>
</dbReference>
<sequence length="427" mass="48557">MYSPATGWLHMESEQLADTGSKVARPSTVVSKEEAMETESHIPVVVAAGNEPAALVCKAAEMDGEAEEDKKREREHKRRSKNWTRMETMKLIKFRTEMEQRFLRSGRKSDLWDEISEKLKREAISRDLQQCRDKWEKLTASYKEVREGAREKVDFVFFDALDPILSGKTHKIGETLVRRVEAEENQLDSDGDEADAVTMTEYDFQAKRRRSSGIETVEALKELLETLIERQQRFFAEVLESIERREKIREKIRRETEEKWREEDRAQSFVFQDAMILLTKRLVAETAGSAAARCPSDSGDGVSGASPPAVTAGGGRLKKRSRNWKRWEIELLIKARRGMEARFAKSTRRGALWEEVAAALRAEGVKRDGKQCRDKWDKLVAELKDVSDGKRGREDCRHFADLIALPSPQTANPTAAVDDLDGPGSPT</sequence>
<evidence type="ECO:0000256" key="5">
    <source>
        <dbReference type="ARBA" id="ARBA00023242"/>
    </source>
</evidence>
<reference evidence="8 9" key="1">
    <citation type="submission" date="2021-07" db="EMBL/GenBank/DDBJ databases">
        <title>The Aristolochia fimbriata genome: insights into angiosperm evolution, floral development and chemical biosynthesis.</title>
        <authorList>
            <person name="Jiao Y."/>
        </authorList>
    </citation>
    <scope>NUCLEOTIDE SEQUENCE [LARGE SCALE GENOMIC DNA]</scope>
    <source>
        <strain evidence="8">IBCAS-2021</strain>
        <tissue evidence="8">Leaf</tissue>
    </source>
</reference>
<keyword evidence="5" id="KW-0539">Nucleus</keyword>
<dbReference type="EMBL" id="JAINDJ010000002">
    <property type="protein sequence ID" value="KAG9455813.1"/>
    <property type="molecule type" value="Genomic_DNA"/>
</dbReference>
<dbReference type="InterPro" id="IPR001005">
    <property type="entry name" value="SANT/Myb"/>
</dbReference>
<keyword evidence="4" id="KW-0804">Transcription</keyword>
<dbReference type="GO" id="GO:0005634">
    <property type="term" value="C:nucleus"/>
    <property type="evidence" value="ECO:0007669"/>
    <property type="project" value="UniProtKB-SubCell"/>
</dbReference>
<keyword evidence="3" id="KW-0238">DNA-binding</keyword>
<dbReference type="SMART" id="SM00717">
    <property type="entry name" value="SANT"/>
    <property type="match status" value="2"/>
</dbReference>
<protein>
    <recommendedName>
        <fullName evidence="7">Myb-like domain-containing protein</fullName>
    </recommendedName>
</protein>